<dbReference type="SUPFAM" id="SSF51971">
    <property type="entry name" value="Nucleotide-binding domain"/>
    <property type="match status" value="1"/>
</dbReference>
<dbReference type="Pfam" id="PF01266">
    <property type="entry name" value="DAO"/>
    <property type="match status" value="2"/>
</dbReference>
<evidence type="ECO:0000313" key="3">
    <source>
        <dbReference type="EMBL" id="KAA0153971.1"/>
    </source>
</evidence>
<name>A0A5A8CQA8_CAFRO</name>
<evidence type="ECO:0000313" key="4">
    <source>
        <dbReference type="EMBL" id="KAA0169661.1"/>
    </source>
</evidence>
<dbReference type="PANTHER" id="PTHR13847:SF150">
    <property type="entry name" value="OXIDOREDUCTASE TDA3-RELATED"/>
    <property type="match status" value="1"/>
</dbReference>
<dbReference type="EMBL" id="VLTM01000095">
    <property type="protein sequence ID" value="KAA0153971.1"/>
    <property type="molecule type" value="Genomic_DNA"/>
</dbReference>
<dbReference type="EMBL" id="VLTL01000020">
    <property type="protein sequence ID" value="KAA0169661.1"/>
    <property type="molecule type" value="Genomic_DNA"/>
</dbReference>
<dbReference type="InterPro" id="IPR006076">
    <property type="entry name" value="FAD-dep_OxRdtase"/>
</dbReference>
<dbReference type="PANTHER" id="PTHR13847">
    <property type="entry name" value="SARCOSINE DEHYDROGENASE-RELATED"/>
    <property type="match status" value="1"/>
</dbReference>
<dbReference type="Gene3D" id="3.30.9.10">
    <property type="entry name" value="D-Amino Acid Oxidase, subunit A, domain 2"/>
    <property type="match status" value="2"/>
</dbReference>
<comment type="caution">
    <text evidence="3">The sequence shown here is derived from an EMBL/GenBank/DDBJ whole genome shotgun (WGS) entry which is preliminary data.</text>
</comment>
<feature type="domain" description="FAD dependent oxidoreductase" evidence="2">
    <location>
        <begin position="252"/>
        <end position="438"/>
    </location>
</feature>
<accession>A0A5A8CQA8</accession>
<protein>
    <recommendedName>
        <fullName evidence="2">FAD dependent oxidoreductase domain-containing protein</fullName>
    </recommendedName>
</protein>
<dbReference type="AlphaFoldDB" id="A0A5A8CQA8"/>
<gene>
    <name evidence="4" type="ORF">FNF28_01938</name>
    <name evidence="3" type="ORF">FNF31_06373</name>
</gene>
<evidence type="ECO:0000256" key="1">
    <source>
        <dbReference type="SAM" id="MobiDB-lite"/>
    </source>
</evidence>
<dbReference type="Proteomes" id="UP000324907">
    <property type="component" value="Unassembled WGS sequence"/>
</dbReference>
<dbReference type="InterPro" id="IPR036188">
    <property type="entry name" value="FAD/NAD-bd_sf"/>
</dbReference>
<proteinExistence type="predicted"/>
<sequence>MAAVRGDAIAHPPKRAEVVIVGAGVVGASTAFHLARDHGIRSLVLESNEPAGAASGKAGGFLARDWTEGSPKHELVRASFGLFPALAAELGDDVQFRMVDTRSVVADTRRAGPAGLAAGTASGKRAVPWLDGRQFGAESMGSASDGDTAQVHPGLLTLALLRRARELAGTTVLRASAESFEFCDGVRKAAATAPGARADAAPHAVRAVVARGTFQEATLDPSRFRPVEGLADREAASPWSEIPGSNPGEKAATRSARIEAGFVVICAGPWSASLAPLLAAPGTASPPAFGVSGAKAHSVVLLPAPGSPREALLSAPCALFLDYVADDASAAESPEVYPRPDGSVYVCGAANDDPLPGHAGEVAPAPGAAARLHGAVGTLSSSLRGASLQLAQACFLPLSDDGEPAVGPVQGLANAAVGTAHGCWGILMAPATGRWLAAAAAGADANATVVDLTALSPARFGAATRRPVRSVDTRSAAHSGEAPPAKSRA</sequence>
<evidence type="ECO:0000313" key="5">
    <source>
        <dbReference type="Proteomes" id="UP000324907"/>
    </source>
</evidence>
<feature type="domain" description="FAD dependent oxidoreductase" evidence="2">
    <location>
        <begin position="18"/>
        <end position="228"/>
    </location>
</feature>
<dbReference type="GO" id="GO:0005737">
    <property type="term" value="C:cytoplasm"/>
    <property type="evidence" value="ECO:0007669"/>
    <property type="project" value="TreeGrafter"/>
</dbReference>
<dbReference type="Proteomes" id="UP000325113">
    <property type="component" value="Unassembled WGS sequence"/>
</dbReference>
<evidence type="ECO:0000313" key="6">
    <source>
        <dbReference type="Proteomes" id="UP000325113"/>
    </source>
</evidence>
<reference evidence="5 6" key="1">
    <citation type="submission" date="2019-07" db="EMBL/GenBank/DDBJ databases">
        <title>Genomes of Cafeteria roenbergensis.</title>
        <authorList>
            <person name="Fischer M.G."/>
            <person name="Hackl T."/>
            <person name="Roman M."/>
        </authorList>
    </citation>
    <scope>NUCLEOTIDE SEQUENCE [LARGE SCALE GENOMIC DNA]</scope>
    <source>
        <strain evidence="3 6">Cflag</strain>
        <strain evidence="4 5">RCC970-E3</strain>
    </source>
</reference>
<dbReference type="Gene3D" id="3.50.50.60">
    <property type="entry name" value="FAD/NAD(P)-binding domain"/>
    <property type="match status" value="2"/>
</dbReference>
<organism evidence="3 6">
    <name type="scientific">Cafeteria roenbergensis</name>
    <name type="common">Marine flagellate</name>
    <dbReference type="NCBI Taxonomy" id="33653"/>
    <lineage>
        <taxon>Eukaryota</taxon>
        <taxon>Sar</taxon>
        <taxon>Stramenopiles</taxon>
        <taxon>Bigyra</taxon>
        <taxon>Opalozoa</taxon>
        <taxon>Bicosoecida</taxon>
        <taxon>Cafeteriaceae</taxon>
        <taxon>Cafeteria</taxon>
    </lineage>
</organism>
<feature type="region of interest" description="Disordered" evidence="1">
    <location>
        <begin position="463"/>
        <end position="489"/>
    </location>
</feature>
<evidence type="ECO:0000259" key="2">
    <source>
        <dbReference type="Pfam" id="PF01266"/>
    </source>
</evidence>